<dbReference type="GO" id="GO:1903037">
    <property type="term" value="P:regulation of leukocyte cell-cell adhesion"/>
    <property type="evidence" value="ECO:0007669"/>
    <property type="project" value="UniProtKB-ARBA"/>
</dbReference>
<evidence type="ECO:0000256" key="2">
    <source>
        <dbReference type="ARBA" id="ARBA00022729"/>
    </source>
</evidence>
<keyword evidence="2" id="KW-0732">Signal</keyword>
<dbReference type="GO" id="GO:0050863">
    <property type="term" value="P:regulation of T cell activation"/>
    <property type="evidence" value="ECO:0007669"/>
    <property type="project" value="UniProtKB-ARBA"/>
</dbReference>
<dbReference type="PROSITE" id="PS50835">
    <property type="entry name" value="IG_LIKE"/>
    <property type="match status" value="1"/>
</dbReference>
<dbReference type="SUPFAM" id="SSF48726">
    <property type="entry name" value="Immunoglobulin"/>
    <property type="match status" value="1"/>
</dbReference>
<evidence type="ECO:0000313" key="9">
    <source>
        <dbReference type="Proteomes" id="UP001501920"/>
    </source>
</evidence>
<dbReference type="Pfam" id="PF07686">
    <property type="entry name" value="V-set"/>
    <property type="match status" value="1"/>
</dbReference>
<dbReference type="SMART" id="SM00406">
    <property type="entry name" value="IGv"/>
    <property type="match status" value="1"/>
</dbReference>
<comment type="subcellular location">
    <subcellularLocation>
        <location evidence="1">Membrane</location>
    </subcellularLocation>
</comment>
<dbReference type="GO" id="GO:0016020">
    <property type="term" value="C:membrane"/>
    <property type="evidence" value="ECO:0007669"/>
    <property type="project" value="UniProtKB-SubCell"/>
</dbReference>
<dbReference type="Ensembl" id="ENSPNAT00000013360.2">
    <property type="protein sequence ID" value="ENSPNAP00000000725.2"/>
    <property type="gene ID" value="ENSPNAG00000007692.2"/>
</dbReference>
<dbReference type="Proteomes" id="UP001501920">
    <property type="component" value="Chromosome 22"/>
</dbReference>
<dbReference type="Gene3D" id="2.60.40.10">
    <property type="entry name" value="Immunoglobulins"/>
    <property type="match status" value="1"/>
</dbReference>
<evidence type="ECO:0000256" key="1">
    <source>
        <dbReference type="ARBA" id="ARBA00004370"/>
    </source>
</evidence>
<keyword evidence="3" id="KW-0472">Membrane</keyword>
<reference evidence="8 9" key="1">
    <citation type="submission" date="2020-10" db="EMBL/GenBank/DDBJ databases">
        <title>Pygocentrus nattereri (red-bellied piranha) genome, fPygNat1, primary haplotype.</title>
        <authorList>
            <person name="Myers G."/>
            <person name="Meyer A."/>
            <person name="Karagic N."/>
            <person name="Pippel M."/>
            <person name="Winkler S."/>
            <person name="Tracey A."/>
            <person name="Wood J."/>
            <person name="Formenti G."/>
            <person name="Howe K."/>
            <person name="Fedrigo O."/>
            <person name="Jarvis E.D."/>
        </authorList>
    </citation>
    <scope>NUCLEOTIDE SEQUENCE [LARGE SCALE GENOMIC DNA]</scope>
</reference>
<dbReference type="InterPro" id="IPR013106">
    <property type="entry name" value="Ig_V-set"/>
</dbReference>
<keyword evidence="6" id="KW-0393">Immunoglobulin domain</keyword>
<evidence type="ECO:0000256" key="3">
    <source>
        <dbReference type="ARBA" id="ARBA00023136"/>
    </source>
</evidence>
<dbReference type="InterPro" id="IPR036179">
    <property type="entry name" value="Ig-like_dom_sf"/>
</dbReference>
<evidence type="ECO:0000259" key="7">
    <source>
        <dbReference type="PROSITE" id="PS50835"/>
    </source>
</evidence>
<dbReference type="GeneTree" id="ENSGT00940000180384"/>
<keyword evidence="5" id="KW-0325">Glycoprotein</keyword>
<dbReference type="InterPro" id="IPR007110">
    <property type="entry name" value="Ig-like_dom"/>
</dbReference>
<organism evidence="8 9">
    <name type="scientific">Pygocentrus nattereri</name>
    <name type="common">Red-bellied piranha</name>
    <dbReference type="NCBI Taxonomy" id="42514"/>
    <lineage>
        <taxon>Eukaryota</taxon>
        <taxon>Metazoa</taxon>
        <taxon>Chordata</taxon>
        <taxon>Craniata</taxon>
        <taxon>Vertebrata</taxon>
        <taxon>Euteleostomi</taxon>
        <taxon>Actinopterygii</taxon>
        <taxon>Neopterygii</taxon>
        <taxon>Teleostei</taxon>
        <taxon>Ostariophysi</taxon>
        <taxon>Characiformes</taxon>
        <taxon>Characoidei</taxon>
        <taxon>Pygocentrus</taxon>
    </lineage>
</organism>
<name>A0A3B4BQ51_PYGNA</name>
<dbReference type="InterPro" id="IPR050504">
    <property type="entry name" value="IgSF_BTN/MOG"/>
</dbReference>
<dbReference type="InterPro" id="IPR003599">
    <property type="entry name" value="Ig_sub"/>
</dbReference>
<evidence type="ECO:0000313" key="8">
    <source>
        <dbReference type="Ensembl" id="ENSPNAP00000000725.2"/>
    </source>
</evidence>
<dbReference type="STRING" id="42514.ENSPNAP00000000725"/>
<evidence type="ECO:0000256" key="6">
    <source>
        <dbReference type="ARBA" id="ARBA00023319"/>
    </source>
</evidence>
<dbReference type="OMA" id="PNDNDIP"/>
<proteinExistence type="predicted"/>
<accession>A0A3B4BQ51</accession>
<dbReference type="FunFam" id="2.60.40.10:FF:000142">
    <property type="entry name" value="V-set domain-containing T-cell activation inhibitor 1"/>
    <property type="match status" value="1"/>
</dbReference>
<reference evidence="8" key="2">
    <citation type="submission" date="2025-08" db="UniProtKB">
        <authorList>
            <consortium name="Ensembl"/>
        </authorList>
    </citation>
    <scope>IDENTIFICATION</scope>
</reference>
<protein>
    <recommendedName>
        <fullName evidence="7">Ig-like domain-containing protein</fullName>
    </recommendedName>
</protein>
<sequence>MGVFSLKNSRGRCGQRNRWGFALVLHNIFSLVVPDGDISAQLGSSVVLPCELSTSLDIRRYEVRWHRPDKFENPVLLYRDLKVQENIGDPRYRGRASLIGELQKWNASLRLENLTVADRGEYVCYVKSYTWYEEASVFLSLPGKDMK</sequence>
<reference evidence="8" key="3">
    <citation type="submission" date="2025-09" db="UniProtKB">
        <authorList>
            <consortium name="Ensembl"/>
        </authorList>
    </citation>
    <scope>IDENTIFICATION</scope>
</reference>
<dbReference type="PANTHER" id="PTHR24100">
    <property type="entry name" value="BUTYROPHILIN"/>
    <property type="match status" value="1"/>
</dbReference>
<keyword evidence="9" id="KW-1185">Reference proteome</keyword>
<keyword evidence="4" id="KW-1015">Disulfide bond</keyword>
<feature type="domain" description="Ig-like" evidence="7">
    <location>
        <begin position="43"/>
        <end position="140"/>
    </location>
</feature>
<dbReference type="InterPro" id="IPR013783">
    <property type="entry name" value="Ig-like_fold"/>
</dbReference>
<evidence type="ECO:0000256" key="4">
    <source>
        <dbReference type="ARBA" id="ARBA00023157"/>
    </source>
</evidence>
<dbReference type="SMART" id="SM00409">
    <property type="entry name" value="IG"/>
    <property type="match status" value="1"/>
</dbReference>
<dbReference type="AlphaFoldDB" id="A0A3B4BQ51"/>
<evidence type="ECO:0000256" key="5">
    <source>
        <dbReference type="ARBA" id="ARBA00023180"/>
    </source>
</evidence>